<dbReference type="EMBL" id="HBIJ01006954">
    <property type="protein sequence ID" value="CAE0364149.1"/>
    <property type="molecule type" value="Transcribed_RNA"/>
</dbReference>
<sequence>MQQYMHRFVCYFLGALLAYVPNGFIVQRKECNSKGRISRATKDLWFDEFSTALLNQGVCNEANFRETASLIIDAVPKIQENVGALEATRILHEHLSCDKERRRRHDAVVRIIASSLKGKGRRVHTDTPLYRLPLDSNVTRGKSRKVDICLVTANKNISAFVEITVLAKSNKLGSAKNAKLTKYHDLSVQPIVLAIHALSGSIYDETTLPALANILYSTSDHRKNDTNKKIISTLVDSIRKELIALAAEPLISLTTRRKRIPHSYDFYLPQRSARKKGGGLYSSRGRRRKVKKKKPHDINNNSINFNFIEI</sequence>
<reference evidence="2" key="1">
    <citation type="submission" date="2021-01" db="EMBL/GenBank/DDBJ databases">
        <authorList>
            <person name="Corre E."/>
            <person name="Pelletier E."/>
            <person name="Niang G."/>
            <person name="Scheremetjew M."/>
            <person name="Finn R."/>
            <person name="Kale V."/>
            <person name="Holt S."/>
            <person name="Cochrane G."/>
            <person name="Meng A."/>
            <person name="Brown T."/>
            <person name="Cohen L."/>
        </authorList>
    </citation>
    <scope>NUCLEOTIDE SEQUENCE</scope>
    <source>
        <strain evidence="2">CCMP1510</strain>
    </source>
</reference>
<feature type="region of interest" description="Disordered" evidence="1">
    <location>
        <begin position="275"/>
        <end position="296"/>
    </location>
</feature>
<protein>
    <submittedName>
        <fullName evidence="2">Uncharacterized protein</fullName>
    </submittedName>
</protein>
<proteinExistence type="predicted"/>
<name>A0A7S3JSZ9_9STRA</name>
<accession>A0A7S3JSZ9</accession>
<evidence type="ECO:0000256" key="1">
    <source>
        <dbReference type="SAM" id="MobiDB-lite"/>
    </source>
</evidence>
<gene>
    <name evidence="2" type="ORF">ALAG00032_LOCUS4890</name>
</gene>
<feature type="compositionally biased region" description="Basic residues" evidence="1">
    <location>
        <begin position="284"/>
        <end position="295"/>
    </location>
</feature>
<dbReference type="AlphaFoldDB" id="A0A7S3JSZ9"/>
<evidence type="ECO:0000313" key="2">
    <source>
        <dbReference type="EMBL" id="CAE0364149.1"/>
    </source>
</evidence>
<organism evidence="2">
    <name type="scientific">Aureoumbra lagunensis</name>
    <dbReference type="NCBI Taxonomy" id="44058"/>
    <lineage>
        <taxon>Eukaryota</taxon>
        <taxon>Sar</taxon>
        <taxon>Stramenopiles</taxon>
        <taxon>Ochrophyta</taxon>
        <taxon>Pelagophyceae</taxon>
        <taxon>Pelagomonadales</taxon>
        <taxon>Aureoumbra</taxon>
    </lineage>
</organism>